<gene>
    <name evidence="1" type="ORF">OCV99_06995</name>
</gene>
<proteinExistence type="predicted"/>
<sequence length="69" mass="7693">MMLGSKAPNYDAYGLRRVASPLGFRAMHSHNPTQYSHIVGCTSHFYAHIGAGPKVFPPLMSKLTWIQTF</sequence>
<dbReference type="RefSeq" id="WP_158369420.1">
    <property type="nucleotide sequence ID" value="NZ_JAOQJU010000005.1"/>
</dbReference>
<evidence type="ECO:0000313" key="1">
    <source>
        <dbReference type="EMBL" id="MCU6686306.1"/>
    </source>
</evidence>
<keyword evidence="2" id="KW-1185">Reference proteome</keyword>
<organism evidence="1 2">
    <name type="scientific">Dorea acetigenes</name>
    <dbReference type="NCBI Taxonomy" id="2981787"/>
    <lineage>
        <taxon>Bacteria</taxon>
        <taxon>Bacillati</taxon>
        <taxon>Bacillota</taxon>
        <taxon>Clostridia</taxon>
        <taxon>Lachnospirales</taxon>
        <taxon>Lachnospiraceae</taxon>
        <taxon>Dorea</taxon>
    </lineage>
</organism>
<reference evidence="1 2" key="1">
    <citation type="journal article" date="2021" name="ISME Commun">
        <title>Automated analysis of genomic sequences facilitates high-throughput and comprehensive description of bacteria.</title>
        <authorList>
            <person name="Hitch T.C.A."/>
        </authorList>
    </citation>
    <scope>NUCLEOTIDE SEQUENCE [LARGE SCALE GENOMIC DNA]</scope>
    <source>
        <strain evidence="1 2">Sanger_03</strain>
    </source>
</reference>
<dbReference type="EMBL" id="JAOQJU010000005">
    <property type="protein sequence ID" value="MCU6686306.1"/>
    <property type="molecule type" value="Genomic_DNA"/>
</dbReference>
<protein>
    <submittedName>
        <fullName evidence="1">Uncharacterized protein</fullName>
    </submittedName>
</protein>
<name>A0ABT2RLN3_9FIRM</name>
<evidence type="ECO:0000313" key="2">
    <source>
        <dbReference type="Proteomes" id="UP001652431"/>
    </source>
</evidence>
<accession>A0ABT2RLN3</accession>
<dbReference type="Proteomes" id="UP001652431">
    <property type="component" value="Unassembled WGS sequence"/>
</dbReference>
<comment type="caution">
    <text evidence="1">The sequence shown here is derived from an EMBL/GenBank/DDBJ whole genome shotgun (WGS) entry which is preliminary data.</text>
</comment>